<dbReference type="EMBL" id="NBII01000006">
    <property type="protein sequence ID" value="PAV18144.1"/>
    <property type="molecule type" value="Genomic_DNA"/>
</dbReference>
<feature type="compositionally biased region" description="Low complexity" evidence="1">
    <location>
        <begin position="111"/>
        <end position="132"/>
    </location>
</feature>
<feature type="region of interest" description="Disordered" evidence="1">
    <location>
        <begin position="67"/>
        <end position="151"/>
    </location>
</feature>
<feature type="compositionally biased region" description="Pro residues" evidence="1">
    <location>
        <begin position="69"/>
        <end position="78"/>
    </location>
</feature>
<dbReference type="InParanoid" id="A0A286UF82"/>
<dbReference type="Proteomes" id="UP000217199">
    <property type="component" value="Unassembled WGS sequence"/>
</dbReference>
<name>A0A286UF82_9AGAM</name>
<evidence type="ECO:0000313" key="3">
    <source>
        <dbReference type="Proteomes" id="UP000217199"/>
    </source>
</evidence>
<protein>
    <submittedName>
        <fullName evidence="2">Uncharacterized protein</fullName>
    </submittedName>
</protein>
<dbReference type="AlphaFoldDB" id="A0A286UF82"/>
<gene>
    <name evidence="2" type="ORF">PNOK_0663000</name>
</gene>
<feature type="compositionally biased region" description="Basic and acidic residues" evidence="1">
    <location>
        <begin position="90"/>
        <end position="104"/>
    </location>
</feature>
<proteinExistence type="predicted"/>
<evidence type="ECO:0000256" key="1">
    <source>
        <dbReference type="SAM" id="MobiDB-lite"/>
    </source>
</evidence>
<feature type="compositionally biased region" description="Low complexity" evidence="1">
    <location>
        <begin position="79"/>
        <end position="89"/>
    </location>
</feature>
<keyword evidence="3" id="KW-1185">Reference proteome</keyword>
<organism evidence="2 3">
    <name type="scientific">Pyrrhoderma noxium</name>
    <dbReference type="NCBI Taxonomy" id="2282107"/>
    <lineage>
        <taxon>Eukaryota</taxon>
        <taxon>Fungi</taxon>
        <taxon>Dikarya</taxon>
        <taxon>Basidiomycota</taxon>
        <taxon>Agaricomycotina</taxon>
        <taxon>Agaricomycetes</taxon>
        <taxon>Hymenochaetales</taxon>
        <taxon>Hymenochaetaceae</taxon>
        <taxon>Pyrrhoderma</taxon>
    </lineage>
</organism>
<sequence length="186" mass="20785">MQPNSLKPPKTLKPNKLQYIPEHVLSTPFLKSLYLNKVHVTGIPTESKYPGTNKQVLHWVLTLECAKTPPRPHTPPQAQPVATAASQTTGRDHKKVEVKTDRKVRVQNQSQAQAQVPTPAPTPTAAQTQVQPKIKDKDQKSKQPVTNKQPPVFLRIDESIAENDLDLYNAYPDRVPATIMFVFSSL</sequence>
<comment type="caution">
    <text evidence="2">The sequence shown here is derived from an EMBL/GenBank/DDBJ whole genome shotgun (WGS) entry which is preliminary data.</text>
</comment>
<reference evidence="2 3" key="1">
    <citation type="journal article" date="2017" name="Mol. Ecol.">
        <title>Comparative and population genomic landscape of Phellinus noxius: A hypervariable fungus causing root rot in trees.</title>
        <authorList>
            <person name="Chung C.L."/>
            <person name="Lee T.J."/>
            <person name="Akiba M."/>
            <person name="Lee H.H."/>
            <person name="Kuo T.H."/>
            <person name="Liu D."/>
            <person name="Ke H.M."/>
            <person name="Yokoi T."/>
            <person name="Roa M.B."/>
            <person name="Lu M.J."/>
            <person name="Chang Y.Y."/>
            <person name="Ann P.J."/>
            <person name="Tsai J.N."/>
            <person name="Chen C.Y."/>
            <person name="Tzean S.S."/>
            <person name="Ota Y."/>
            <person name="Hattori T."/>
            <person name="Sahashi N."/>
            <person name="Liou R.F."/>
            <person name="Kikuchi T."/>
            <person name="Tsai I.J."/>
        </authorList>
    </citation>
    <scope>NUCLEOTIDE SEQUENCE [LARGE SCALE GENOMIC DNA]</scope>
    <source>
        <strain evidence="2 3">FFPRI411160</strain>
    </source>
</reference>
<accession>A0A286UF82</accession>
<evidence type="ECO:0000313" key="2">
    <source>
        <dbReference type="EMBL" id="PAV18144.1"/>
    </source>
</evidence>